<accession>A0A7H1NRP2</accession>
<dbReference type="Gene3D" id="2.60.40.2500">
    <property type="match status" value="1"/>
</dbReference>
<evidence type="ECO:0000256" key="1">
    <source>
        <dbReference type="ARBA" id="ARBA00006135"/>
    </source>
</evidence>
<dbReference type="RefSeq" id="WP_203412725.1">
    <property type="nucleotide sequence ID" value="NZ_CP060244.1"/>
</dbReference>
<dbReference type="EMBL" id="CP060244">
    <property type="protein sequence ID" value="QNT78452.1"/>
    <property type="molecule type" value="Genomic_DNA"/>
</dbReference>
<gene>
    <name evidence="4" type="primary">virB9_2</name>
    <name evidence="3" type="synonym">virB9_1</name>
    <name evidence="3" type="ORF">JGUZn3_03090</name>
    <name evidence="4" type="ORF">JGUZn3_12260</name>
</gene>
<proteinExistence type="inferred from homology"/>
<dbReference type="EMBL" id="CP060244">
    <property type="protein sequence ID" value="QNT77566.1"/>
    <property type="molecule type" value="Genomic_DNA"/>
</dbReference>
<evidence type="ECO:0000256" key="2">
    <source>
        <dbReference type="ARBA" id="ARBA00022729"/>
    </source>
</evidence>
<dbReference type="KEGG" id="ebla:JGUZn3_03090"/>
<evidence type="ECO:0000313" key="5">
    <source>
        <dbReference type="Proteomes" id="UP000516349"/>
    </source>
</evidence>
<dbReference type="Pfam" id="PF03524">
    <property type="entry name" value="CagX"/>
    <property type="match status" value="1"/>
</dbReference>
<dbReference type="CDD" id="cd06911">
    <property type="entry name" value="VirB9_CagX_TrbG"/>
    <property type="match status" value="1"/>
</dbReference>
<keyword evidence="5" id="KW-1185">Reference proteome</keyword>
<name>A0A7H1NRP2_9PROT</name>
<dbReference type="KEGG" id="ebla:JGUZn3_12260"/>
<dbReference type="Proteomes" id="UP000516349">
    <property type="component" value="Chromosome"/>
</dbReference>
<keyword evidence="2" id="KW-0732">Signal</keyword>
<dbReference type="AlphaFoldDB" id="A0A7H1NRP2"/>
<sequence>MKPFSHSSRNKIGKGREGRSGENQYLLLWTAALTSSFLFSLYSIPSHGLERKQVSPYDYRIKSALYNPQDTVVIDSVVGVTTHITVSPQETYLAHAFGDSKAWDFAHVKNHFFVKPVAENADTNLTIITDKHTYHIMLHYIGELSSKSEGKDGKKGFIRSPWQLRQATLELTYKYPDDDEKQEAREVQEHSIQSAFANPYISGRKNLNYTMAIGDDADSIKPVNVWDNGELTYFKFPEKIDLPTLFVMGQDGKESVVNSSVSGENHNIIVAQMVAEKWVIRSGDKVIGIRNTAYNPRAIFAGRPTGTTSPYVRRIANPAQEDK</sequence>
<comment type="similarity">
    <text evidence="1">Belongs to the TrbG/VirB9 family.</text>
</comment>
<organism evidence="4 5">
    <name type="scientific">Entomobacter blattae</name>
    <dbReference type="NCBI Taxonomy" id="2762277"/>
    <lineage>
        <taxon>Bacteria</taxon>
        <taxon>Pseudomonadati</taxon>
        <taxon>Pseudomonadota</taxon>
        <taxon>Alphaproteobacteria</taxon>
        <taxon>Acetobacterales</taxon>
        <taxon>Acetobacteraceae</taxon>
        <taxon>Entomobacter</taxon>
    </lineage>
</organism>
<reference evidence="4 5" key="1">
    <citation type="submission" date="2020-08" db="EMBL/GenBank/DDBJ databases">
        <title>Complete genome sequence of Entomobacter blattae G55GP.</title>
        <authorList>
            <person name="Poehlein A."/>
            <person name="Guzman J."/>
            <person name="Daniel R."/>
            <person name="Vilcinskas A."/>
        </authorList>
    </citation>
    <scope>NUCLEOTIDE SEQUENCE [LARGE SCALE GENOMIC DNA]</scope>
    <source>
        <strain evidence="4 5">G55GP</strain>
    </source>
</reference>
<dbReference type="InterPro" id="IPR033645">
    <property type="entry name" value="VirB9/CagX/TrbG_C"/>
</dbReference>
<dbReference type="InterPro" id="IPR038161">
    <property type="entry name" value="VirB9/CagX/TrbG_C_sf"/>
</dbReference>
<evidence type="ECO:0000313" key="4">
    <source>
        <dbReference type="EMBL" id="QNT78452.1"/>
    </source>
</evidence>
<evidence type="ECO:0000313" key="3">
    <source>
        <dbReference type="EMBL" id="QNT77566.1"/>
    </source>
</evidence>
<dbReference type="InterPro" id="IPR010258">
    <property type="entry name" value="Conjugal_tfr_TrbG/VirB9/CagX"/>
</dbReference>
<protein>
    <submittedName>
        <fullName evidence="4">Type IV secretion system protein virB9</fullName>
    </submittedName>
</protein>